<dbReference type="Pfam" id="PF09331">
    <property type="entry name" value="DUF1985"/>
    <property type="match status" value="1"/>
</dbReference>
<feature type="compositionally biased region" description="Low complexity" evidence="2">
    <location>
        <begin position="270"/>
        <end position="281"/>
    </location>
</feature>
<keyword evidence="5" id="KW-1185">Reference proteome</keyword>
<dbReference type="InterPro" id="IPR015410">
    <property type="entry name" value="DUF1985"/>
</dbReference>
<evidence type="ECO:0000256" key="2">
    <source>
        <dbReference type="SAM" id="MobiDB-lite"/>
    </source>
</evidence>
<feature type="region of interest" description="Disordered" evidence="2">
    <location>
        <begin position="251"/>
        <end position="299"/>
    </location>
</feature>
<name>V4P986_EUTSA</name>
<dbReference type="AlphaFoldDB" id="V4P986"/>
<dbReference type="Proteomes" id="UP000030689">
    <property type="component" value="Unassembled WGS sequence"/>
</dbReference>
<dbReference type="EMBL" id="KI517384">
    <property type="protein sequence ID" value="ESQ56226.1"/>
    <property type="molecule type" value="Genomic_DNA"/>
</dbReference>
<accession>V4P986</accession>
<evidence type="ECO:0000313" key="5">
    <source>
        <dbReference type="Proteomes" id="UP000030689"/>
    </source>
</evidence>
<evidence type="ECO:0000259" key="3">
    <source>
        <dbReference type="Pfam" id="PF09331"/>
    </source>
</evidence>
<gene>
    <name evidence="4" type="ORF">EUTSA_v10027085mg</name>
</gene>
<dbReference type="Gramene" id="ESQ56226">
    <property type="protein sequence ID" value="ESQ56226"/>
    <property type="gene ID" value="EUTSA_v10027085mg"/>
</dbReference>
<dbReference type="PANTHER" id="PTHR48449:SF1">
    <property type="entry name" value="DUF1985 DOMAIN-CONTAINING PROTEIN"/>
    <property type="match status" value="1"/>
</dbReference>
<dbReference type="KEGG" id="eus:EUTSA_v10027085mg"/>
<evidence type="ECO:0000313" key="4">
    <source>
        <dbReference type="EMBL" id="ESQ56226.1"/>
    </source>
</evidence>
<reference evidence="4 5" key="1">
    <citation type="journal article" date="2013" name="Front. Plant Sci.">
        <title>The Reference Genome of the Halophytic Plant Eutrema salsugineum.</title>
        <authorList>
            <person name="Yang R."/>
            <person name="Jarvis D.E."/>
            <person name="Chen H."/>
            <person name="Beilstein M.A."/>
            <person name="Grimwood J."/>
            <person name="Jenkins J."/>
            <person name="Shu S."/>
            <person name="Prochnik S."/>
            <person name="Xin M."/>
            <person name="Ma C."/>
            <person name="Schmutz J."/>
            <person name="Wing R.A."/>
            <person name="Mitchell-Olds T."/>
            <person name="Schumaker K.S."/>
            <person name="Wang X."/>
        </authorList>
    </citation>
    <scope>NUCLEOTIDE SEQUENCE [LARGE SCALE GENOMIC DNA]</scope>
</reference>
<keyword evidence="1" id="KW-0175">Coiled coil</keyword>
<organism evidence="4 5">
    <name type="scientific">Eutrema salsugineum</name>
    <name type="common">Saltwater cress</name>
    <name type="synonym">Sisymbrium salsugineum</name>
    <dbReference type="NCBI Taxonomy" id="72664"/>
    <lineage>
        <taxon>Eukaryota</taxon>
        <taxon>Viridiplantae</taxon>
        <taxon>Streptophyta</taxon>
        <taxon>Embryophyta</taxon>
        <taxon>Tracheophyta</taxon>
        <taxon>Spermatophyta</taxon>
        <taxon>Magnoliopsida</taxon>
        <taxon>eudicotyledons</taxon>
        <taxon>Gunneridae</taxon>
        <taxon>Pentapetalae</taxon>
        <taxon>rosids</taxon>
        <taxon>malvids</taxon>
        <taxon>Brassicales</taxon>
        <taxon>Brassicaceae</taxon>
        <taxon>Eutremeae</taxon>
        <taxon>Eutrema</taxon>
    </lineage>
</organism>
<feature type="non-terminal residue" evidence="4">
    <location>
        <position position="405"/>
    </location>
</feature>
<dbReference type="PANTHER" id="PTHR48449">
    <property type="entry name" value="DUF1985 DOMAIN-CONTAINING PROTEIN"/>
    <property type="match status" value="1"/>
</dbReference>
<sequence length="405" mass="45580">MNLVLYGRRTSETAFRTCDWVDDGGFWSKLLRSKRGITLANIEAEYLGRVNKWTREDRLRLVYLYVIASLVMAKSNKTINIPKEYIILVMDLEKLRKYPWGRVAFDFLVESIKKVRVKLTQSTGYALNGFSIAFQIWIMEAIPVLGHMLSSRLDDVIAGVARCSKWNGISYVKISDIKHIEHTFCTKEKLYHYISSTGNDDVVDSLDYVWPDEMADARVDHFKTMINDGIDWSHHNWAVEEAIPATLDENEEATDKENENVAEESQFRTPPAVGSSVAGSSRGKKRVAEPGAETRKQKMMCERSAAKAIDEDFKSFIQGLLHTSLKALEERLQTKIDSRVELLEKKMENIVEMLESKIMEPIQAGGFITATPTAAKSLSGTAGDVPLPAKTSTNDVPIFAAKSLS</sequence>
<dbReference type="OMA" id="CRMEVIR"/>
<protein>
    <recommendedName>
        <fullName evidence="3">DUF1985 domain-containing protein</fullName>
    </recommendedName>
</protein>
<feature type="compositionally biased region" description="Basic and acidic residues" evidence="2">
    <location>
        <begin position="286"/>
        <end position="299"/>
    </location>
</feature>
<feature type="coiled-coil region" evidence="1">
    <location>
        <begin position="325"/>
        <end position="360"/>
    </location>
</feature>
<proteinExistence type="predicted"/>
<feature type="domain" description="DUF1985" evidence="3">
    <location>
        <begin position="26"/>
        <end position="111"/>
    </location>
</feature>
<evidence type="ECO:0000256" key="1">
    <source>
        <dbReference type="SAM" id="Coils"/>
    </source>
</evidence>